<feature type="transmembrane region" description="Helical" evidence="1">
    <location>
        <begin position="40"/>
        <end position="61"/>
    </location>
</feature>
<evidence type="ECO:0000313" key="3">
    <source>
        <dbReference type="Proteomes" id="UP000593573"/>
    </source>
</evidence>
<comment type="caution">
    <text evidence="2">The sequence shown here is derived from an EMBL/GenBank/DDBJ whole genome shotgun (WGS) entry which is preliminary data.</text>
</comment>
<keyword evidence="1" id="KW-0812">Transmembrane</keyword>
<reference evidence="2 3" key="1">
    <citation type="journal article" date="2019" name="Genome Biol. Evol.">
        <title>Insights into the evolution of the New World diploid cottons (Gossypium, subgenus Houzingenia) based on genome sequencing.</title>
        <authorList>
            <person name="Grover C.E."/>
            <person name="Arick M.A. 2nd"/>
            <person name="Thrash A."/>
            <person name="Conover J.L."/>
            <person name="Sanders W.S."/>
            <person name="Peterson D.G."/>
            <person name="Frelichowski J.E."/>
            <person name="Scheffler J.A."/>
            <person name="Scheffler B.E."/>
            <person name="Wendel J.F."/>
        </authorList>
    </citation>
    <scope>NUCLEOTIDE SEQUENCE [LARGE SCALE GENOMIC DNA]</scope>
    <source>
        <strain evidence="2">57</strain>
        <tissue evidence="2">Leaf</tissue>
    </source>
</reference>
<protein>
    <submittedName>
        <fullName evidence="2">Uncharacterized protein</fullName>
    </submittedName>
</protein>
<keyword evidence="3" id="KW-1185">Reference proteome</keyword>
<organism evidence="2 3">
    <name type="scientific">Gossypium klotzschianum</name>
    <dbReference type="NCBI Taxonomy" id="34286"/>
    <lineage>
        <taxon>Eukaryota</taxon>
        <taxon>Viridiplantae</taxon>
        <taxon>Streptophyta</taxon>
        <taxon>Embryophyta</taxon>
        <taxon>Tracheophyta</taxon>
        <taxon>Spermatophyta</taxon>
        <taxon>Magnoliopsida</taxon>
        <taxon>eudicotyledons</taxon>
        <taxon>Gunneridae</taxon>
        <taxon>Pentapetalae</taxon>
        <taxon>rosids</taxon>
        <taxon>malvids</taxon>
        <taxon>Malvales</taxon>
        <taxon>Malvaceae</taxon>
        <taxon>Malvoideae</taxon>
        <taxon>Gossypium</taxon>
    </lineage>
</organism>
<keyword evidence="1" id="KW-1133">Transmembrane helix</keyword>
<dbReference type="InterPro" id="IPR004158">
    <property type="entry name" value="DUF247_pln"/>
</dbReference>
<evidence type="ECO:0000256" key="1">
    <source>
        <dbReference type="SAM" id="Phobius"/>
    </source>
</evidence>
<keyword evidence="1" id="KW-0472">Membrane</keyword>
<sequence>MNTDLVPSYSYVKQKIHNHCKNMWIQYLAQAYHAYFRTPWTFFAFVGAIAGFLLLLCRLIIPYINR</sequence>
<dbReference type="Proteomes" id="UP000593573">
    <property type="component" value="Unassembled WGS sequence"/>
</dbReference>
<name>A0A7J8UWI3_9ROSI</name>
<dbReference type="AlphaFoldDB" id="A0A7J8UWI3"/>
<feature type="non-terminal residue" evidence="2">
    <location>
        <position position="66"/>
    </location>
</feature>
<gene>
    <name evidence="2" type="ORF">Goklo_021737</name>
</gene>
<accession>A0A7J8UWI3</accession>
<dbReference type="Pfam" id="PF03140">
    <property type="entry name" value="DUF247"/>
    <property type="match status" value="1"/>
</dbReference>
<proteinExistence type="predicted"/>
<dbReference type="EMBL" id="JABFAB010000007">
    <property type="protein sequence ID" value="MBA0654813.1"/>
    <property type="molecule type" value="Genomic_DNA"/>
</dbReference>
<dbReference type="OrthoDB" id="1849062at2759"/>
<evidence type="ECO:0000313" key="2">
    <source>
        <dbReference type="EMBL" id="MBA0654813.1"/>
    </source>
</evidence>